<name>A0A1F6Y3F9_9BACT</name>
<dbReference type="PANTHER" id="PTHR34322:SF2">
    <property type="entry name" value="TRANSPOSASE IS200-LIKE DOMAIN-CONTAINING PROTEIN"/>
    <property type="match status" value="1"/>
</dbReference>
<accession>A0A1F6Y3F9</accession>
<dbReference type="AlphaFoldDB" id="A0A1F6Y3F9"/>
<dbReference type="Gene3D" id="3.30.70.1290">
    <property type="entry name" value="Transposase IS200-like"/>
    <property type="match status" value="1"/>
</dbReference>
<protein>
    <recommendedName>
        <fullName evidence="1">Transposase IS200-like domain-containing protein</fullName>
    </recommendedName>
</protein>
<dbReference type="InterPro" id="IPR036515">
    <property type="entry name" value="Transposase_17_sf"/>
</dbReference>
<reference evidence="2 3" key="1">
    <citation type="journal article" date="2016" name="Nat. Commun.">
        <title>Thousands of microbial genomes shed light on interconnected biogeochemical processes in an aquifer system.</title>
        <authorList>
            <person name="Anantharaman K."/>
            <person name="Brown C.T."/>
            <person name="Hug L.A."/>
            <person name="Sharon I."/>
            <person name="Castelle C.J."/>
            <person name="Probst A.J."/>
            <person name="Thomas B.C."/>
            <person name="Singh A."/>
            <person name="Wilkins M.J."/>
            <person name="Karaoz U."/>
            <person name="Brodie E.L."/>
            <person name="Williams K.H."/>
            <person name="Hubbard S.S."/>
            <person name="Banfield J.F."/>
        </authorList>
    </citation>
    <scope>NUCLEOTIDE SEQUENCE [LARGE SCALE GENOMIC DNA]</scope>
</reference>
<dbReference type="InterPro" id="IPR002686">
    <property type="entry name" value="Transposase_17"/>
</dbReference>
<dbReference type="GO" id="GO:0006313">
    <property type="term" value="P:DNA transposition"/>
    <property type="evidence" value="ECO:0007669"/>
    <property type="project" value="InterPro"/>
</dbReference>
<dbReference type="GO" id="GO:0004803">
    <property type="term" value="F:transposase activity"/>
    <property type="evidence" value="ECO:0007669"/>
    <property type="project" value="InterPro"/>
</dbReference>
<gene>
    <name evidence="2" type="ORF">A3G53_02005</name>
</gene>
<dbReference type="EMBL" id="MFVU01000034">
    <property type="protein sequence ID" value="OGJ00829.1"/>
    <property type="molecule type" value="Genomic_DNA"/>
</dbReference>
<sequence length="232" mass="26664">MRKQAIITGEYYHIYNRGVEKRDIFINKKDLSRFLESITGFNRPERIGSLTNLRKHRSEIAPEIAPKALSKIKPLVAIVVYCINPNHFHFVLKQLIDGGTAKFMQKLQAGYTSYFNVKYSRTGSLFQGTFKSSLMNSENYFNKILGYINKNYQVHSIPKNKIDLVIASDHEYENGRFNIVSKAEAKKILEIFNGGKNFKKHSQEIISIVREERGRTSLLEEESLPDNVPDSA</sequence>
<organism evidence="2 3">
    <name type="scientific">Candidatus Nomurabacteria bacterium RIFCSPLOWO2_12_FULL_44_11</name>
    <dbReference type="NCBI Taxonomy" id="1801796"/>
    <lineage>
        <taxon>Bacteria</taxon>
        <taxon>Candidatus Nomuraibacteriota</taxon>
    </lineage>
</organism>
<evidence type="ECO:0000259" key="1">
    <source>
        <dbReference type="SMART" id="SM01321"/>
    </source>
</evidence>
<dbReference type="Proteomes" id="UP000178645">
    <property type="component" value="Unassembled WGS sequence"/>
</dbReference>
<dbReference type="PANTHER" id="PTHR34322">
    <property type="entry name" value="TRANSPOSASE, Y1_TNP DOMAIN-CONTAINING"/>
    <property type="match status" value="1"/>
</dbReference>
<feature type="domain" description="Transposase IS200-like" evidence="1">
    <location>
        <begin position="7"/>
        <end position="151"/>
    </location>
</feature>
<dbReference type="SMART" id="SM01321">
    <property type="entry name" value="Y1_Tnp"/>
    <property type="match status" value="1"/>
</dbReference>
<dbReference type="SUPFAM" id="SSF143422">
    <property type="entry name" value="Transposase IS200-like"/>
    <property type="match status" value="1"/>
</dbReference>
<comment type="caution">
    <text evidence="2">The sequence shown here is derived from an EMBL/GenBank/DDBJ whole genome shotgun (WGS) entry which is preliminary data.</text>
</comment>
<proteinExistence type="predicted"/>
<evidence type="ECO:0000313" key="2">
    <source>
        <dbReference type="EMBL" id="OGJ00829.1"/>
    </source>
</evidence>
<evidence type="ECO:0000313" key="3">
    <source>
        <dbReference type="Proteomes" id="UP000178645"/>
    </source>
</evidence>
<dbReference type="GO" id="GO:0003677">
    <property type="term" value="F:DNA binding"/>
    <property type="evidence" value="ECO:0007669"/>
    <property type="project" value="InterPro"/>
</dbReference>